<dbReference type="Pfam" id="PF00211">
    <property type="entry name" value="Guanylate_cyc"/>
    <property type="match status" value="1"/>
</dbReference>
<comment type="similarity">
    <text evidence="2">Belongs to the adenylyl cyclase class-3 family.</text>
</comment>
<sequence>MALKDLVKSDICRAWWAAARQHSTFLIVTGVTLGVIIILALRPPITEFMELKLYDLKFLYRGSRAPSPKVVLVAVDDESVRKVGRWPWSREIITQLLARLKEAGPRVIGLDMIFAERQESAAITALKRLREDLARQGLANPEVLKLLAQEEKRADVDRQLTEVIGQPPPTILGFYFEKVGGHKLTMVPGQTLGPKTVSASTYNLVRWLDRKSERLPLLGAQAVTVNLPEMTEAAAGGGYFNMIPDRDGTVRWLPLVLAYGPDLFAPMTLVTLQHYHDRAPLGVTLSRLGVEEIRLGRARIPVDRFGRLFINYLGPPGSFPVYSAVQVLEGRLPPGALKDKLVLVGATAVGIYDLRVTPFSGICPGLEIQATVVDNILRGDFILLPRSPFLVGSGLVLSLALILGFVLPRLKAIWALVFTLFLVHSYLSLNYLAFRYFGLQLEVFYGFLEMAGVYTGITLQRFLAEERERARIKKAFQSYVAPEVVNQIIRHPEKLRLGGERRELTILFSDIRGFTGLAENLSPEALVGVLHDFLDPMSEIIVKHGGTLDKYLGDAIMALFGAPLDLPDHAPRACRTALEMVAILKVLNREWVAKGRPALKIGIGINTGPVAVGNMGSSRLFDYTAIGDNVNLASRLEGLNKFYGTEILITELTARQLDGGFLLREVDLVRVKGKRQPIAIYEVLGEGSMEPEKAAFLEAYAQGLAYFRGRQWEAALEAFLEAQNLHPHDCLCAHYLHTIRKFQESPPGPEWDGVTTMQEK</sequence>
<comment type="caution">
    <text evidence="10">The sequence shown here is derived from an EMBL/GenBank/DDBJ whole genome shotgun (WGS) entry which is preliminary data.</text>
</comment>
<dbReference type="AlphaFoldDB" id="A0A7C5EQ51"/>
<gene>
    <name evidence="10" type="ORF">ENW48_02965</name>
</gene>
<dbReference type="Gene3D" id="3.30.70.1230">
    <property type="entry name" value="Nucleotide cyclase"/>
    <property type="match status" value="1"/>
</dbReference>
<evidence type="ECO:0000256" key="8">
    <source>
        <dbReference type="SAM" id="Phobius"/>
    </source>
</evidence>
<evidence type="ECO:0000259" key="9">
    <source>
        <dbReference type="PROSITE" id="PS50125"/>
    </source>
</evidence>
<dbReference type="PROSITE" id="PS50125">
    <property type="entry name" value="GUANYLATE_CYCLASE_2"/>
    <property type="match status" value="1"/>
</dbReference>
<dbReference type="GO" id="GO:0004016">
    <property type="term" value="F:adenylate cyclase activity"/>
    <property type="evidence" value="ECO:0007669"/>
    <property type="project" value="UniProtKB-ARBA"/>
</dbReference>
<feature type="transmembrane region" description="Helical" evidence="8">
    <location>
        <begin position="414"/>
        <end position="437"/>
    </location>
</feature>
<reference evidence="10" key="1">
    <citation type="journal article" date="2020" name="mSystems">
        <title>Genome- and Community-Level Interaction Insights into Carbon Utilization and Element Cycling Functions of Hydrothermarchaeota in Hydrothermal Sediment.</title>
        <authorList>
            <person name="Zhou Z."/>
            <person name="Liu Y."/>
            <person name="Xu W."/>
            <person name="Pan J."/>
            <person name="Luo Z.H."/>
            <person name="Li M."/>
        </authorList>
    </citation>
    <scope>NUCLEOTIDE SEQUENCE [LARGE SCALE GENOMIC DNA]</scope>
    <source>
        <strain evidence="10">SpSt-853</strain>
    </source>
</reference>
<dbReference type="InterPro" id="IPR019734">
    <property type="entry name" value="TPR_rpt"/>
</dbReference>
<evidence type="ECO:0000256" key="4">
    <source>
        <dbReference type="ARBA" id="ARBA00022692"/>
    </source>
</evidence>
<dbReference type="SMART" id="SM00044">
    <property type="entry name" value="CYCc"/>
    <property type="match status" value="1"/>
</dbReference>
<protein>
    <submittedName>
        <fullName evidence="10">Adenylate/guanylate cyclase domain-containing protein</fullName>
    </submittedName>
</protein>
<dbReference type="CDD" id="cd07302">
    <property type="entry name" value="CHD"/>
    <property type="match status" value="1"/>
</dbReference>
<keyword evidence="4 8" id="KW-0812">Transmembrane</keyword>
<evidence type="ECO:0000256" key="3">
    <source>
        <dbReference type="ARBA" id="ARBA00022475"/>
    </source>
</evidence>
<feature type="transmembrane region" description="Helical" evidence="8">
    <location>
        <begin position="389"/>
        <end position="407"/>
    </location>
</feature>
<evidence type="ECO:0000256" key="2">
    <source>
        <dbReference type="ARBA" id="ARBA00005381"/>
    </source>
</evidence>
<keyword evidence="5 8" id="KW-1133">Transmembrane helix</keyword>
<evidence type="ECO:0000256" key="1">
    <source>
        <dbReference type="ARBA" id="ARBA00004196"/>
    </source>
</evidence>
<organism evidence="10">
    <name type="scientific">Desulfobacca acetoxidans</name>
    <dbReference type="NCBI Taxonomy" id="60893"/>
    <lineage>
        <taxon>Bacteria</taxon>
        <taxon>Pseudomonadati</taxon>
        <taxon>Thermodesulfobacteriota</taxon>
        <taxon>Desulfobaccia</taxon>
        <taxon>Desulfobaccales</taxon>
        <taxon>Desulfobaccaceae</taxon>
        <taxon>Desulfobacca</taxon>
    </lineage>
</organism>
<evidence type="ECO:0000256" key="6">
    <source>
        <dbReference type="ARBA" id="ARBA00023136"/>
    </source>
</evidence>
<dbReference type="GO" id="GO:0035556">
    <property type="term" value="P:intracellular signal transduction"/>
    <property type="evidence" value="ECO:0007669"/>
    <property type="project" value="InterPro"/>
</dbReference>
<dbReference type="SMART" id="SM01080">
    <property type="entry name" value="CHASE2"/>
    <property type="match status" value="1"/>
</dbReference>
<dbReference type="InterPro" id="IPR050697">
    <property type="entry name" value="Adenylyl/Guanylyl_Cyclase_3/4"/>
</dbReference>
<name>A0A7C5EQ51_9BACT</name>
<dbReference type="SUPFAM" id="SSF55073">
    <property type="entry name" value="Nucleotide cyclase"/>
    <property type="match status" value="1"/>
</dbReference>
<feature type="repeat" description="TPR" evidence="7">
    <location>
        <begin position="696"/>
        <end position="729"/>
    </location>
</feature>
<dbReference type="Pfam" id="PF05226">
    <property type="entry name" value="CHASE2"/>
    <property type="match status" value="1"/>
</dbReference>
<keyword evidence="3" id="KW-1003">Cell membrane</keyword>
<dbReference type="GO" id="GO:0006171">
    <property type="term" value="P:cAMP biosynthetic process"/>
    <property type="evidence" value="ECO:0007669"/>
    <property type="project" value="TreeGrafter"/>
</dbReference>
<evidence type="ECO:0000313" key="10">
    <source>
        <dbReference type="EMBL" id="HGZ11163.1"/>
    </source>
</evidence>
<keyword evidence="6 8" id="KW-0472">Membrane</keyword>
<dbReference type="PANTHER" id="PTHR43081:SF1">
    <property type="entry name" value="ADENYLATE CYCLASE, TERMINAL-DIFFERENTIATION SPECIFIC"/>
    <property type="match status" value="1"/>
</dbReference>
<dbReference type="InterPro" id="IPR007890">
    <property type="entry name" value="CHASE2"/>
</dbReference>
<evidence type="ECO:0000256" key="7">
    <source>
        <dbReference type="PROSITE-ProRule" id="PRU00339"/>
    </source>
</evidence>
<dbReference type="GO" id="GO:0030313">
    <property type="term" value="C:cell envelope"/>
    <property type="evidence" value="ECO:0007669"/>
    <property type="project" value="UniProtKB-SubCell"/>
</dbReference>
<feature type="transmembrane region" description="Helical" evidence="8">
    <location>
        <begin position="23"/>
        <end position="41"/>
    </location>
</feature>
<proteinExistence type="inferred from homology"/>
<dbReference type="InterPro" id="IPR029787">
    <property type="entry name" value="Nucleotide_cyclase"/>
</dbReference>
<accession>A0A7C5EQ51</accession>
<dbReference type="InterPro" id="IPR001054">
    <property type="entry name" value="A/G_cyclase"/>
</dbReference>
<evidence type="ECO:0000256" key="5">
    <source>
        <dbReference type="ARBA" id="ARBA00022989"/>
    </source>
</evidence>
<dbReference type="PANTHER" id="PTHR43081">
    <property type="entry name" value="ADENYLATE CYCLASE, TERMINAL-DIFFERENTIATION SPECIFIC-RELATED"/>
    <property type="match status" value="1"/>
</dbReference>
<feature type="domain" description="Guanylate cyclase" evidence="9">
    <location>
        <begin position="505"/>
        <end position="637"/>
    </location>
</feature>
<dbReference type="PROSITE" id="PS50005">
    <property type="entry name" value="TPR"/>
    <property type="match status" value="1"/>
</dbReference>
<dbReference type="EMBL" id="DTKJ01000019">
    <property type="protein sequence ID" value="HGZ11163.1"/>
    <property type="molecule type" value="Genomic_DNA"/>
</dbReference>
<comment type="subcellular location">
    <subcellularLocation>
        <location evidence="1">Cell envelope</location>
    </subcellularLocation>
</comment>
<dbReference type="FunFam" id="3.30.70.1230:FF:000016">
    <property type="entry name" value="Adenylate/guanylate cyclase domain-containing protein"/>
    <property type="match status" value="1"/>
</dbReference>
<keyword evidence="7" id="KW-0802">TPR repeat</keyword>